<evidence type="ECO:0000256" key="3">
    <source>
        <dbReference type="ARBA" id="ARBA00023157"/>
    </source>
</evidence>
<evidence type="ECO:0000256" key="1">
    <source>
        <dbReference type="ARBA" id="ARBA00008871"/>
    </source>
</evidence>
<keyword evidence="4" id="KW-0325">Glycoprotein</keyword>
<dbReference type="EMBL" id="WJQU01003945">
    <property type="protein sequence ID" value="KAJ6620944.1"/>
    <property type="molecule type" value="Genomic_DNA"/>
</dbReference>
<dbReference type="SUPFAM" id="SSF51445">
    <property type="entry name" value="(Trans)glycosidases"/>
    <property type="match status" value="1"/>
</dbReference>
<gene>
    <name evidence="8" type="primary">HUGA_0</name>
    <name evidence="8" type="ORF">Bhyg_17203</name>
</gene>
<dbReference type="Proteomes" id="UP001151699">
    <property type="component" value="Unassembled WGS sequence"/>
</dbReference>
<keyword evidence="7" id="KW-0378">Hydrolase</keyword>
<evidence type="ECO:0000256" key="6">
    <source>
        <dbReference type="PIRSR" id="PIRSR038193-3"/>
    </source>
</evidence>
<proteinExistence type="inferred from homology"/>
<dbReference type="Gene3D" id="3.20.20.70">
    <property type="entry name" value="Aldolase class I"/>
    <property type="match status" value="1"/>
</dbReference>
<evidence type="ECO:0000313" key="9">
    <source>
        <dbReference type="Proteomes" id="UP001151699"/>
    </source>
</evidence>
<organism evidence="8 9">
    <name type="scientific">Pseudolycoriella hygida</name>
    <dbReference type="NCBI Taxonomy" id="35572"/>
    <lineage>
        <taxon>Eukaryota</taxon>
        <taxon>Metazoa</taxon>
        <taxon>Ecdysozoa</taxon>
        <taxon>Arthropoda</taxon>
        <taxon>Hexapoda</taxon>
        <taxon>Insecta</taxon>
        <taxon>Pterygota</taxon>
        <taxon>Neoptera</taxon>
        <taxon>Endopterygota</taxon>
        <taxon>Diptera</taxon>
        <taxon>Nematocera</taxon>
        <taxon>Sciaroidea</taxon>
        <taxon>Sciaridae</taxon>
        <taxon>Pseudolycoriella</taxon>
    </lineage>
</organism>
<dbReference type="EC" id="3.2.1.35" evidence="7"/>
<dbReference type="PIRSF" id="PIRSF038193">
    <property type="entry name" value="Hyaluronidase"/>
    <property type="match status" value="1"/>
</dbReference>
<evidence type="ECO:0000256" key="7">
    <source>
        <dbReference type="RuleBase" id="RU610713"/>
    </source>
</evidence>
<dbReference type="Pfam" id="PF01630">
    <property type="entry name" value="Glyco_hydro_56"/>
    <property type="match status" value="1"/>
</dbReference>
<dbReference type="InterPro" id="IPR013785">
    <property type="entry name" value="Aldolase_TIM"/>
</dbReference>
<evidence type="ECO:0000256" key="2">
    <source>
        <dbReference type="ARBA" id="ARBA00022729"/>
    </source>
</evidence>
<feature type="active site" description="Proton donor" evidence="5">
    <location>
        <position position="67"/>
    </location>
</feature>
<accession>A0A9Q0MIM6</accession>
<protein>
    <recommendedName>
        <fullName evidence="7">Hyaluronidase</fullName>
        <ecNumber evidence="7">3.2.1.35</ecNumber>
    </recommendedName>
</protein>
<reference evidence="8" key="1">
    <citation type="submission" date="2022-07" db="EMBL/GenBank/DDBJ databases">
        <authorList>
            <person name="Trinca V."/>
            <person name="Uliana J.V.C."/>
            <person name="Torres T.T."/>
            <person name="Ward R.J."/>
            <person name="Monesi N."/>
        </authorList>
    </citation>
    <scope>NUCLEOTIDE SEQUENCE</scope>
    <source>
        <strain evidence="8">HSMRA1968</strain>
        <tissue evidence="8">Whole embryos</tissue>
    </source>
</reference>
<dbReference type="PRINTS" id="PR00846">
    <property type="entry name" value="GLHYDRLASE56"/>
</dbReference>
<feature type="disulfide bond" evidence="6">
    <location>
        <begin position="143"/>
        <end position="154"/>
    </location>
</feature>
<evidence type="ECO:0000256" key="4">
    <source>
        <dbReference type="ARBA" id="ARBA00023180"/>
    </source>
</evidence>
<dbReference type="PRINTS" id="PR00847">
    <property type="entry name" value="HYALURONDASE"/>
</dbReference>
<dbReference type="InterPro" id="IPR001329">
    <property type="entry name" value="Venom_Hyaluronidase"/>
</dbReference>
<dbReference type="AlphaFoldDB" id="A0A9Q0MIM6"/>
<keyword evidence="7" id="KW-0326">Glycosidase</keyword>
<dbReference type="InterPro" id="IPR018155">
    <property type="entry name" value="Hyaluronidase"/>
</dbReference>
<dbReference type="PANTHER" id="PTHR11769">
    <property type="entry name" value="HYALURONIDASE"/>
    <property type="match status" value="1"/>
</dbReference>
<dbReference type="GO" id="GO:0005975">
    <property type="term" value="P:carbohydrate metabolic process"/>
    <property type="evidence" value="ECO:0007669"/>
    <property type="project" value="InterPro"/>
</dbReference>
<keyword evidence="9" id="KW-1185">Reference proteome</keyword>
<comment type="similarity">
    <text evidence="1 7">Belongs to the glycosyl hydrolase 56 family.</text>
</comment>
<dbReference type="GO" id="GO:0030214">
    <property type="term" value="P:hyaluronan catabolic process"/>
    <property type="evidence" value="ECO:0007669"/>
    <property type="project" value="TreeGrafter"/>
</dbReference>
<keyword evidence="3 6" id="KW-1015">Disulfide bond</keyword>
<evidence type="ECO:0000256" key="5">
    <source>
        <dbReference type="PIRSR" id="PIRSR038193-1"/>
    </source>
</evidence>
<evidence type="ECO:0000313" key="8">
    <source>
        <dbReference type="EMBL" id="KAJ6620944.1"/>
    </source>
</evidence>
<name>A0A9Q0MIM6_9DIPT</name>
<dbReference type="InterPro" id="IPR017853">
    <property type="entry name" value="GH"/>
</dbReference>
<dbReference type="GO" id="GO:0006952">
    <property type="term" value="P:defense response"/>
    <property type="evidence" value="ECO:0007669"/>
    <property type="project" value="InterPro"/>
</dbReference>
<comment type="catalytic activity">
    <reaction evidence="7">
        <text>Random hydrolysis of (1-&gt;4)-linkages between N-acetyl-beta-D-glucosamine and D-glucuronate residues in hyaluronate.</text>
        <dbReference type="EC" id="3.2.1.35"/>
    </reaction>
</comment>
<feature type="non-terminal residue" evidence="8">
    <location>
        <position position="296"/>
    </location>
</feature>
<dbReference type="OrthoDB" id="5796153at2759"/>
<dbReference type="PANTHER" id="PTHR11769:SF35">
    <property type="entry name" value="HYALURONIDASE"/>
    <property type="match status" value="1"/>
</dbReference>
<comment type="caution">
    <text evidence="8">The sequence shown here is derived from an EMBL/GenBank/DDBJ whole genome shotgun (WGS) entry which is preliminary data.</text>
</comment>
<keyword evidence="2" id="KW-0732">Signal</keyword>
<dbReference type="GO" id="GO:0004415">
    <property type="term" value="F:hyalurononglucosaminidase activity"/>
    <property type="evidence" value="ECO:0007669"/>
    <property type="project" value="UniProtKB-UniRule"/>
</dbReference>
<sequence>GDKVSILYDPGLFPALLKNSSSNQLFHRNGGVPQKGNLKLHLEMFEKNVNELIPDKDNSGLAIIDFESWRPVYRQNFGTLQPYKDLSKKLVQQNHPRWTKNDIEKEADRIFTQHGKKFILETLRLAKELRPKARWGYYGLPFCFNGRGNVIEDCEKNIQKENDETQWLYDASDVIFPSVYMSENIPPKNRPSMVRGRVKESMRLSRNVKRSVKPSVIVYHRYKFTDSLNYLSEADNVGAIKAMKATGAEGVILWGAWNDINTKEKCIEFYDYLENVLGPSVSTFGRSYGEEEVLSV</sequence>